<proteinExistence type="inferred from homology"/>
<evidence type="ECO:0000313" key="9">
    <source>
        <dbReference type="Proteomes" id="UP000001971"/>
    </source>
</evidence>
<dbReference type="PATRIC" id="fig|360102.15.peg.1580"/>
<feature type="compositionally biased region" description="Low complexity" evidence="6">
    <location>
        <begin position="10"/>
        <end position="30"/>
    </location>
</feature>
<comment type="subcellular location">
    <subcellularLocation>
        <location evidence="1">Cell envelope</location>
    </subcellularLocation>
</comment>
<evidence type="ECO:0000256" key="5">
    <source>
        <dbReference type="ARBA" id="ARBA00022729"/>
    </source>
</evidence>
<evidence type="ECO:0000256" key="4">
    <source>
        <dbReference type="ARBA" id="ARBA00022496"/>
    </source>
</evidence>
<evidence type="ECO:0000313" key="8">
    <source>
        <dbReference type="EMBL" id="ABG14853.1"/>
    </source>
</evidence>
<evidence type="ECO:0000256" key="2">
    <source>
        <dbReference type="ARBA" id="ARBA00008814"/>
    </source>
</evidence>
<comment type="similarity">
    <text evidence="2">Belongs to the bacterial solute-binding protein 8 family.</text>
</comment>
<evidence type="ECO:0000256" key="6">
    <source>
        <dbReference type="SAM" id="MobiDB-lite"/>
    </source>
</evidence>
<sequence length="362" mass="39717">MKTHLPMDLSSSSASNYLSGPDCSSDPDCSVRPACSARSDRSVRPDRSSGPDYYRRRLLMALTLSPLLLSLPSLVAAAPKSDQPLLNIDRVIDIQRDIDTKRVVALEWLPVELLLALGVTPFGVADIHNYRLWVGEPALPADVINVGQRTEPNLELLQQMAPSLILLSQGYGPSPEKLAPIAPTMSFAFNEQGSSPLAVGKNSLQTLGQRLGLETAAQQHLADFDHFMLAARARLSGDTQTPLLMFSLLDPRHALIIGNGSLFQDVLSTLNIENAWQGETNFWGSAVVGIERLATIKTARAVCFGHGNNEMLQQVARTPLWQSLSFVRENQLRLLPPVWFYGATLSAMRFVRLLEQAWGKAP</sequence>
<keyword evidence="4" id="KW-0410">Iron transport</keyword>
<dbReference type="PRINTS" id="PR01715">
    <property type="entry name" value="FERRIBNDNGPP"/>
</dbReference>
<reference evidence="8 9" key="1">
    <citation type="journal article" date="2006" name="J. Bacteriol.">
        <title>Complete genome sequence of Yersinia pestis strains Antiqua and Nepal516: evidence of gene reduction in an emerging pathogen.</title>
        <authorList>
            <person name="Chain P.S."/>
            <person name="Hu P."/>
            <person name="Malfatti S.A."/>
            <person name="Radnedge L."/>
            <person name="Larimer F."/>
            <person name="Vergez L.M."/>
            <person name="Worsham P."/>
            <person name="Chu M.C."/>
            <person name="Andersen G.L."/>
        </authorList>
    </citation>
    <scope>NUCLEOTIDE SEQUENCE [LARGE SCALE GENOMIC DNA]</scope>
    <source>
        <strain evidence="8 9">Antiqua</strain>
    </source>
</reference>
<dbReference type="Proteomes" id="UP000001971">
    <property type="component" value="Chromosome"/>
</dbReference>
<evidence type="ECO:0000256" key="1">
    <source>
        <dbReference type="ARBA" id="ARBA00004196"/>
    </source>
</evidence>
<dbReference type="InterPro" id="IPR051313">
    <property type="entry name" value="Bact_iron-sidero_bind"/>
</dbReference>
<evidence type="ECO:0000256" key="3">
    <source>
        <dbReference type="ARBA" id="ARBA00022448"/>
    </source>
</evidence>
<feature type="compositionally biased region" description="Basic and acidic residues" evidence="6">
    <location>
        <begin position="38"/>
        <end position="49"/>
    </location>
</feature>
<dbReference type="PANTHER" id="PTHR30532:SF1">
    <property type="entry name" value="IRON(3+)-HYDROXAMATE-BINDING PROTEIN FHUD"/>
    <property type="match status" value="1"/>
</dbReference>
<dbReference type="GO" id="GO:1901678">
    <property type="term" value="P:iron coordination entity transport"/>
    <property type="evidence" value="ECO:0007669"/>
    <property type="project" value="UniProtKB-ARBA"/>
</dbReference>
<dbReference type="GO" id="GO:0030288">
    <property type="term" value="C:outer membrane-bounded periplasmic space"/>
    <property type="evidence" value="ECO:0007669"/>
    <property type="project" value="TreeGrafter"/>
</dbReference>
<dbReference type="SUPFAM" id="SSF53807">
    <property type="entry name" value="Helical backbone' metal receptor"/>
    <property type="match status" value="1"/>
</dbReference>
<dbReference type="KEGG" id="ypa:YPA_2891"/>
<dbReference type="Pfam" id="PF01497">
    <property type="entry name" value="Peripla_BP_2"/>
    <property type="match status" value="1"/>
</dbReference>
<dbReference type="Gene3D" id="3.40.50.1980">
    <property type="entry name" value="Nitrogenase molybdenum iron protein domain"/>
    <property type="match status" value="2"/>
</dbReference>
<dbReference type="HOGENOM" id="CLU_038034_10_0_6"/>
<evidence type="ECO:0000259" key="7">
    <source>
        <dbReference type="PROSITE" id="PS50983"/>
    </source>
</evidence>
<dbReference type="CDD" id="cd01146">
    <property type="entry name" value="FhuD"/>
    <property type="match status" value="1"/>
</dbReference>
<gene>
    <name evidence="8" type="ordered locus">YPA_2891</name>
</gene>
<keyword evidence="4" id="KW-0406">Ion transport</keyword>
<keyword evidence="4" id="KW-0408">Iron</keyword>
<feature type="domain" description="Fe/B12 periplasmic-binding" evidence="7">
    <location>
        <begin position="102"/>
        <end position="362"/>
    </location>
</feature>
<dbReference type="PROSITE" id="PS50983">
    <property type="entry name" value="FE_B12_PBP"/>
    <property type="match status" value="1"/>
</dbReference>
<dbReference type="EMBL" id="CP000308">
    <property type="protein sequence ID" value="ABG14853.1"/>
    <property type="molecule type" value="Genomic_DNA"/>
</dbReference>
<dbReference type="PANTHER" id="PTHR30532">
    <property type="entry name" value="IRON III DICITRATE-BINDING PERIPLASMIC PROTEIN"/>
    <property type="match status" value="1"/>
</dbReference>
<protein>
    <submittedName>
        <fullName evidence="8">Ferrichrome-binding periplasmic protein</fullName>
    </submittedName>
</protein>
<organism evidence="8 9">
    <name type="scientific">Yersinia pestis bv. Antiqua (strain Antiqua)</name>
    <dbReference type="NCBI Taxonomy" id="360102"/>
    <lineage>
        <taxon>Bacteria</taxon>
        <taxon>Pseudomonadati</taxon>
        <taxon>Pseudomonadota</taxon>
        <taxon>Gammaproteobacteria</taxon>
        <taxon>Enterobacterales</taxon>
        <taxon>Yersiniaceae</taxon>
        <taxon>Yersinia</taxon>
    </lineage>
</organism>
<name>A0A0E1NS91_YERPA</name>
<dbReference type="InterPro" id="IPR002491">
    <property type="entry name" value="ABC_transptr_periplasmic_BD"/>
</dbReference>
<keyword evidence="5" id="KW-0732">Signal</keyword>
<dbReference type="AlphaFoldDB" id="A0A0E1NS91"/>
<accession>A0A0E1NS91</accession>
<dbReference type="NCBIfam" id="NF007864">
    <property type="entry name" value="PRK10576.1"/>
    <property type="match status" value="1"/>
</dbReference>
<feature type="region of interest" description="Disordered" evidence="6">
    <location>
        <begin position="1"/>
        <end position="49"/>
    </location>
</feature>
<keyword evidence="3" id="KW-0813">Transport</keyword>